<dbReference type="EMBL" id="CP015136">
    <property type="protein sequence ID" value="AMY10822.1"/>
    <property type="molecule type" value="Genomic_DNA"/>
</dbReference>
<dbReference type="InterPro" id="IPR023081">
    <property type="entry name" value="Cell_div_FtsB"/>
</dbReference>
<dbReference type="Pfam" id="PF04977">
    <property type="entry name" value="DivIC"/>
    <property type="match status" value="1"/>
</dbReference>
<dbReference type="RefSeq" id="WP_157899456.1">
    <property type="nucleotide sequence ID" value="NZ_CP015136.1"/>
</dbReference>
<evidence type="ECO:0000256" key="6">
    <source>
        <dbReference type="ARBA" id="ARBA00023306"/>
    </source>
</evidence>
<evidence type="ECO:0000256" key="3">
    <source>
        <dbReference type="ARBA" id="ARBA00022692"/>
    </source>
</evidence>
<evidence type="ECO:0000256" key="5">
    <source>
        <dbReference type="ARBA" id="ARBA00023136"/>
    </source>
</evidence>
<accession>A0A143PQC8</accession>
<dbReference type="GO" id="GO:0030428">
    <property type="term" value="C:cell septum"/>
    <property type="evidence" value="ECO:0007669"/>
    <property type="project" value="TreeGrafter"/>
</dbReference>
<keyword evidence="4" id="KW-1133">Transmembrane helix</keyword>
<dbReference type="KEGG" id="abac:LuPra_04064"/>
<evidence type="ECO:0000313" key="8">
    <source>
        <dbReference type="Proteomes" id="UP000076079"/>
    </source>
</evidence>
<dbReference type="PANTHER" id="PTHR37485:SF1">
    <property type="entry name" value="CELL DIVISION PROTEIN FTSB"/>
    <property type="match status" value="1"/>
</dbReference>
<dbReference type="InterPro" id="IPR007060">
    <property type="entry name" value="FtsL/DivIC"/>
</dbReference>
<keyword evidence="2 7" id="KW-0132">Cell division</keyword>
<reference evidence="8" key="2">
    <citation type="submission" date="2016-04" db="EMBL/GenBank/DDBJ databases">
        <title>First Complete Genome Sequence of a Subdivision 6 Acidobacterium.</title>
        <authorList>
            <person name="Huang S."/>
            <person name="Vieira S."/>
            <person name="Bunk B."/>
            <person name="Riedel T."/>
            <person name="Sproeer C."/>
            <person name="Overmann J."/>
        </authorList>
    </citation>
    <scope>NUCLEOTIDE SEQUENCE [LARGE SCALE GENOMIC DNA]</scope>
    <source>
        <strain evidence="8">DSM 100886 HEG_-6_39</strain>
    </source>
</reference>
<keyword evidence="6" id="KW-0131">Cell cycle</keyword>
<keyword evidence="8" id="KW-1185">Reference proteome</keyword>
<keyword evidence="1" id="KW-1003">Cell membrane</keyword>
<proteinExistence type="predicted"/>
<evidence type="ECO:0000313" key="7">
    <source>
        <dbReference type="EMBL" id="AMY10822.1"/>
    </source>
</evidence>
<keyword evidence="5" id="KW-0472">Membrane</keyword>
<evidence type="ECO:0000256" key="4">
    <source>
        <dbReference type="ARBA" id="ARBA00022989"/>
    </source>
</evidence>
<sequence>MRQSSPAKPRRAAGSDAVSAVRRRMMRTGLVLVLVFAIVDGVFGERGLLANMDVRHRIAVQQVAIDEMTARNNGLTEDIRRLREDPSAVEELAREELGLMKDGELLIILRDMPSSAAQPSKGGAPSR</sequence>
<dbReference type="PANTHER" id="PTHR37485">
    <property type="entry name" value="CELL DIVISION PROTEIN FTSB"/>
    <property type="match status" value="1"/>
</dbReference>
<dbReference type="AlphaFoldDB" id="A0A143PQC8"/>
<organism evidence="7 8">
    <name type="scientific">Luteitalea pratensis</name>
    <dbReference type="NCBI Taxonomy" id="1855912"/>
    <lineage>
        <taxon>Bacteria</taxon>
        <taxon>Pseudomonadati</taxon>
        <taxon>Acidobacteriota</taxon>
        <taxon>Vicinamibacteria</taxon>
        <taxon>Vicinamibacterales</taxon>
        <taxon>Vicinamibacteraceae</taxon>
        <taxon>Luteitalea</taxon>
    </lineage>
</organism>
<gene>
    <name evidence="7" type="ORF">LuPra_04064</name>
</gene>
<reference evidence="7 8" key="1">
    <citation type="journal article" date="2016" name="Genome Announc.">
        <title>First Complete Genome Sequence of a Subdivision 6 Acidobacterium Strain.</title>
        <authorList>
            <person name="Huang S."/>
            <person name="Vieira S."/>
            <person name="Bunk B."/>
            <person name="Riedel T."/>
            <person name="Sproer C."/>
            <person name="Overmann J."/>
        </authorList>
    </citation>
    <scope>NUCLEOTIDE SEQUENCE [LARGE SCALE GENOMIC DNA]</scope>
    <source>
        <strain evidence="8">DSM 100886 HEG_-6_39</strain>
    </source>
</reference>
<protein>
    <submittedName>
        <fullName evidence="7">Cell division protein FtsB</fullName>
    </submittedName>
</protein>
<dbReference type="GO" id="GO:0043093">
    <property type="term" value="P:FtsZ-dependent cytokinesis"/>
    <property type="evidence" value="ECO:0007669"/>
    <property type="project" value="TreeGrafter"/>
</dbReference>
<dbReference type="STRING" id="1855912.LuPra_04064"/>
<dbReference type="OrthoDB" id="9789040at2"/>
<dbReference type="Proteomes" id="UP000076079">
    <property type="component" value="Chromosome"/>
</dbReference>
<keyword evidence="3" id="KW-0812">Transmembrane</keyword>
<evidence type="ECO:0000256" key="2">
    <source>
        <dbReference type="ARBA" id="ARBA00022618"/>
    </source>
</evidence>
<name>A0A143PQC8_LUTPR</name>
<evidence type="ECO:0000256" key="1">
    <source>
        <dbReference type="ARBA" id="ARBA00022475"/>
    </source>
</evidence>